<evidence type="ECO:0000313" key="3">
    <source>
        <dbReference type="Proteomes" id="UP000245207"/>
    </source>
</evidence>
<dbReference type="EMBL" id="PKPP01006862">
    <property type="protein sequence ID" value="PWA55108.1"/>
    <property type="molecule type" value="Genomic_DNA"/>
</dbReference>
<feature type="compositionally biased region" description="Polar residues" evidence="1">
    <location>
        <begin position="126"/>
        <end position="136"/>
    </location>
</feature>
<dbReference type="OrthoDB" id="998385at2759"/>
<dbReference type="AlphaFoldDB" id="A0A2U1M1G6"/>
<feature type="region of interest" description="Disordered" evidence="1">
    <location>
        <begin position="73"/>
        <end position="176"/>
    </location>
</feature>
<gene>
    <name evidence="2" type="ORF">CTI12_AA295110</name>
</gene>
<dbReference type="Proteomes" id="UP000245207">
    <property type="component" value="Unassembled WGS sequence"/>
</dbReference>
<sequence>MVVIPEDYVHQCYWLTTWKSMYQHKIEGIVGRHFWPKCPIPSELKPPHYHVPIGRPRKKRRVSREEIAEQAMKKSMVNNGKLSKRGKTVKCGACGGQGHNKRACTGRRGNQGTRRREGVLDEVLERSTQPVGSSATEVGAGPSHQVGTKASQVSQSTGNGGGQKKKRIKRKANVAK</sequence>
<protein>
    <submittedName>
        <fullName evidence="2">Zinc finger, SWIM-type</fullName>
    </submittedName>
</protein>
<evidence type="ECO:0000313" key="2">
    <source>
        <dbReference type="EMBL" id="PWA55108.1"/>
    </source>
</evidence>
<keyword evidence="3" id="KW-1185">Reference proteome</keyword>
<proteinExistence type="predicted"/>
<feature type="compositionally biased region" description="Basic residues" evidence="1">
    <location>
        <begin position="163"/>
        <end position="176"/>
    </location>
</feature>
<evidence type="ECO:0000256" key="1">
    <source>
        <dbReference type="SAM" id="MobiDB-lite"/>
    </source>
</evidence>
<organism evidence="2 3">
    <name type="scientific">Artemisia annua</name>
    <name type="common">Sweet wormwood</name>
    <dbReference type="NCBI Taxonomy" id="35608"/>
    <lineage>
        <taxon>Eukaryota</taxon>
        <taxon>Viridiplantae</taxon>
        <taxon>Streptophyta</taxon>
        <taxon>Embryophyta</taxon>
        <taxon>Tracheophyta</taxon>
        <taxon>Spermatophyta</taxon>
        <taxon>Magnoliopsida</taxon>
        <taxon>eudicotyledons</taxon>
        <taxon>Gunneridae</taxon>
        <taxon>Pentapetalae</taxon>
        <taxon>asterids</taxon>
        <taxon>campanulids</taxon>
        <taxon>Asterales</taxon>
        <taxon>Asteraceae</taxon>
        <taxon>Asteroideae</taxon>
        <taxon>Anthemideae</taxon>
        <taxon>Artemisiinae</taxon>
        <taxon>Artemisia</taxon>
    </lineage>
</organism>
<reference evidence="2 3" key="1">
    <citation type="journal article" date="2018" name="Mol. Plant">
        <title>The genome of Artemisia annua provides insight into the evolution of Asteraceae family and artemisinin biosynthesis.</title>
        <authorList>
            <person name="Shen Q."/>
            <person name="Zhang L."/>
            <person name="Liao Z."/>
            <person name="Wang S."/>
            <person name="Yan T."/>
            <person name="Shi P."/>
            <person name="Liu M."/>
            <person name="Fu X."/>
            <person name="Pan Q."/>
            <person name="Wang Y."/>
            <person name="Lv Z."/>
            <person name="Lu X."/>
            <person name="Zhang F."/>
            <person name="Jiang W."/>
            <person name="Ma Y."/>
            <person name="Chen M."/>
            <person name="Hao X."/>
            <person name="Li L."/>
            <person name="Tang Y."/>
            <person name="Lv G."/>
            <person name="Zhou Y."/>
            <person name="Sun X."/>
            <person name="Brodelius P.E."/>
            <person name="Rose J.K.C."/>
            <person name="Tang K."/>
        </authorList>
    </citation>
    <scope>NUCLEOTIDE SEQUENCE [LARGE SCALE GENOMIC DNA]</scope>
    <source>
        <strain evidence="3">cv. Huhao1</strain>
        <tissue evidence="2">Leaf</tissue>
    </source>
</reference>
<accession>A0A2U1M1G6</accession>
<comment type="caution">
    <text evidence="2">The sequence shown here is derived from an EMBL/GenBank/DDBJ whole genome shotgun (WGS) entry which is preliminary data.</text>
</comment>
<feature type="compositionally biased region" description="Basic and acidic residues" evidence="1">
    <location>
        <begin position="114"/>
        <end position="125"/>
    </location>
</feature>
<feature type="compositionally biased region" description="Polar residues" evidence="1">
    <location>
        <begin position="145"/>
        <end position="157"/>
    </location>
</feature>
<name>A0A2U1M1G6_ARTAN</name>